<dbReference type="GO" id="GO:0046872">
    <property type="term" value="F:metal ion binding"/>
    <property type="evidence" value="ECO:0007669"/>
    <property type="project" value="UniProtKB-KW"/>
</dbReference>
<dbReference type="InterPro" id="IPR033644">
    <property type="entry name" value="Ferrochelatase_C"/>
</dbReference>
<evidence type="ECO:0000256" key="2">
    <source>
        <dbReference type="ARBA" id="ARBA00022723"/>
    </source>
</evidence>
<dbReference type="EMBL" id="CP062983">
    <property type="protein sequence ID" value="QPC84099.1"/>
    <property type="molecule type" value="Genomic_DNA"/>
</dbReference>
<evidence type="ECO:0000313" key="10">
    <source>
        <dbReference type="EMBL" id="QPC84099.1"/>
    </source>
</evidence>
<dbReference type="HAMAP" id="MF_00323">
    <property type="entry name" value="Ferrochelatase"/>
    <property type="match status" value="1"/>
</dbReference>
<dbReference type="CDD" id="cd00419">
    <property type="entry name" value="Ferrochelatase_C"/>
    <property type="match status" value="1"/>
</dbReference>
<dbReference type="CDD" id="cd03411">
    <property type="entry name" value="Ferrochelatase_N"/>
    <property type="match status" value="1"/>
</dbReference>
<dbReference type="GO" id="GO:0006783">
    <property type="term" value="P:heme biosynthetic process"/>
    <property type="evidence" value="ECO:0007669"/>
    <property type="project" value="UniProtKB-UniRule"/>
</dbReference>
<comment type="catalytic activity">
    <reaction evidence="7">
        <text>Fe-coproporphyrin III + 2 H(+) = coproporphyrin III + Fe(2+)</text>
        <dbReference type="Rhea" id="RHEA:49572"/>
        <dbReference type="ChEBI" id="CHEBI:15378"/>
        <dbReference type="ChEBI" id="CHEBI:29033"/>
        <dbReference type="ChEBI" id="CHEBI:68438"/>
        <dbReference type="ChEBI" id="CHEBI:131725"/>
        <dbReference type="EC" id="4.99.1.9"/>
    </reaction>
    <physiologicalReaction direction="right-to-left" evidence="7">
        <dbReference type="Rhea" id="RHEA:49574"/>
    </physiologicalReaction>
</comment>
<dbReference type="PANTHER" id="PTHR11108">
    <property type="entry name" value="FERROCHELATASE"/>
    <property type="match status" value="1"/>
</dbReference>
<dbReference type="GO" id="GO:0005737">
    <property type="term" value="C:cytoplasm"/>
    <property type="evidence" value="ECO:0007669"/>
    <property type="project" value="UniProtKB-SubCell"/>
</dbReference>
<dbReference type="NCBIfam" id="TIGR00109">
    <property type="entry name" value="hemH"/>
    <property type="match status" value="1"/>
</dbReference>
<comment type="subcellular location">
    <subcellularLocation>
        <location evidence="8">Cytoplasm</location>
    </subcellularLocation>
</comment>
<organism evidence="10 11">
    <name type="scientific">Phototrophicus methaneseepsis</name>
    <dbReference type="NCBI Taxonomy" id="2710758"/>
    <lineage>
        <taxon>Bacteria</taxon>
        <taxon>Bacillati</taxon>
        <taxon>Chloroflexota</taxon>
        <taxon>Candidatus Thermofontia</taxon>
        <taxon>Phototrophicales</taxon>
        <taxon>Phototrophicaceae</taxon>
        <taxon>Phototrophicus</taxon>
    </lineage>
</organism>
<evidence type="ECO:0000256" key="3">
    <source>
        <dbReference type="ARBA" id="ARBA00023004"/>
    </source>
</evidence>
<dbReference type="GO" id="GO:0004325">
    <property type="term" value="F:ferrochelatase activity"/>
    <property type="evidence" value="ECO:0007669"/>
    <property type="project" value="UniProtKB-UniRule"/>
</dbReference>
<feature type="binding site" evidence="8">
    <location>
        <position position="198"/>
    </location>
    <ligand>
        <name>Fe(2+)</name>
        <dbReference type="ChEBI" id="CHEBI:29033"/>
    </ligand>
</feature>
<evidence type="ECO:0000256" key="6">
    <source>
        <dbReference type="ARBA" id="ARBA00023244"/>
    </source>
</evidence>
<keyword evidence="5 8" id="KW-0456">Lyase</keyword>
<proteinExistence type="inferred from homology"/>
<sequence length="361" mass="40160">MTIYGATSADAPKFDQAAHDYDAVLIMSFGGPDGPDDVVPFLENVTRGRGIPRERLAEVGEHYYQFGGVSPINEQNLALIAALEAELKEHGPDLPIYYGNRNWHPYIEDTLRQMRDDGVKRAITFVTSAISSYSGCRQYREDLIEASEAVEGAPVLDKLRTFYNHPGFIEPVIEHTQEALEQFAPDVRDSVRLVFTAHSVPLGMAKNSDYEAQLHEASRLVAQGVGRDSYSLVYQSRSGPPQMPWLEPDICDYLREIKASEGIENVVMVPIGFISDHMEVLFDLDTEAMAVAEEIGMKLVRVATVGTHPKFISMIRELILERMTENPVRRALGNCGPNHDICPLDCCLKGSRPKVHAEANS</sequence>
<feature type="binding site" evidence="8">
    <location>
        <position position="279"/>
    </location>
    <ligand>
        <name>Fe(2+)</name>
        <dbReference type="ChEBI" id="CHEBI:29033"/>
    </ligand>
</feature>
<name>A0A7S8EBX7_9CHLR</name>
<dbReference type="FunFam" id="3.40.50.1400:FF:000007">
    <property type="entry name" value="Ferrochelatase"/>
    <property type="match status" value="1"/>
</dbReference>
<dbReference type="SUPFAM" id="SSF53800">
    <property type="entry name" value="Chelatase"/>
    <property type="match status" value="1"/>
</dbReference>
<dbReference type="UniPathway" id="UPA00252">
    <property type="reaction ID" value="UER00325"/>
</dbReference>
<dbReference type="Proteomes" id="UP000594468">
    <property type="component" value="Chromosome"/>
</dbReference>
<evidence type="ECO:0000256" key="8">
    <source>
        <dbReference type="HAMAP-Rule" id="MF_00323"/>
    </source>
</evidence>
<dbReference type="Pfam" id="PF00762">
    <property type="entry name" value="Ferrochelatase"/>
    <property type="match status" value="1"/>
</dbReference>
<evidence type="ECO:0000256" key="7">
    <source>
        <dbReference type="ARBA" id="ARBA00024536"/>
    </source>
</evidence>
<dbReference type="AlphaFoldDB" id="A0A7S8EBX7"/>
<reference evidence="10 11" key="1">
    <citation type="submission" date="2020-02" db="EMBL/GenBank/DDBJ databases">
        <authorList>
            <person name="Zheng R.K."/>
            <person name="Sun C.M."/>
        </authorList>
    </citation>
    <scope>NUCLEOTIDE SEQUENCE [LARGE SCALE GENOMIC DNA]</scope>
    <source>
        <strain evidence="11">rifampicinis</strain>
    </source>
</reference>
<dbReference type="InterPro" id="IPR033659">
    <property type="entry name" value="Ferrochelatase_N"/>
</dbReference>
<evidence type="ECO:0000256" key="1">
    <source>
        <dbReference type="ARBA" id="ARBA00007718"/>
    </source>
</evidence>
<dbReference type="EC" id="4.98.1.1" evidence="8"/>
<gene>
    <name evidence="8" type="primary">hemH</name>
    <name evidence="10" type="ORF">G4Y79_06915</name>
</gene>
<keyword evidence="6 8" id="KW-0627">Porphyrin biosynthesis</keyword>
<evidence type="ECO:0000256" key="4">
    <source>
        <dbReference type="ARBA" id="ARBA00023133"/>
    </source>
</evidence>
<evidence type="ECO:0000313" key="11">
    <source>
        <dbReference type="Proteomes" id="UP000594468"/>
    </source>
</evidence>
<comment type="function">
    <text evidence="8">Catalyzes the ferrous insertion into protoporphyrin IX.</text>
</comment>
<keyword evidence="4 8" id="KW-0350">Heme biosynthesis</keyword>
<keyword evidence="3 8" id="KW-0408">Iron</keyword>
<evidence type="ECO:0000256" key="5">
    <source>
        <dbReference type="ARBA" id="ARBA00023239"/>
    </source>
</evidence>
<dbReference type="RefSeq" id="WP_195172163.1">
    <property type="nucleotide sequence ID" value="NZ_CP062983.1"/>
</dbReference>
<comment type="similarity">
    <text evidence="1 8 9">Belongs to the ferrochelatase family.</text>
</comment>
<accession>A0A7S8EBX7</accession>
<protein>
    <recommendedName>
        <fullName evidence="8">Ferrochelatase</fullName>
        <ecNumber evidence="8">4.98.1.1</ecNumber>
    </recommendedName>
    <alternativeName>
        <fullName evidence="8">Heme synthase</fullName>
    </alternativeName>
    <alternativeName>
        <fullName evidence="8">Protoheme ferro-lyase</fullName>
    </alternativeName>
</protein>
<dbReference type="NCBIfam" id="NF000689">
    <property type="entry name" value="PRK00035.2-1"/>
    <property type="match status" value="1"/>
</dbReference>
<comment type="catalytic activity">
    <reaction evidence="8">
        <text>heme b + 2 H(+) = protoporphyrin IX + Fe(2+)</text>
        <dbReference type="Rhea" id="RHEA:22584"/>
        <dbReference type="ChEBI" id="CHEBI:15378"/>
        <dbReference type="ChEBI" id="CHEBI:29033"/>
        <dbReference type="ChEBI" id="CHEBI:57306"/>
        <dbReference type="ChEBI" id="CHEBI:60344"/>
        <dbReference type="EC" id="4.98.1.1"/>
    </reaction>
</comment>
<dbReference type="InterPro" id="IPR001015">
    <property type="entry name" value="Ferrochelatase"/>
</dbReference>
<keyword evidence="2 8" id="KW-0479">Metal-binding</keyword>
<keyword evidence="8" id="KW-0963">Cytoplasm</keyword>
<dbReference type="PANTHER" id="PTHR11108:SF1">
    <property type="entry name" value="FERROCHELATASE, MITOCHONDRIAL"/>
    <property type="match status" value="1"/>
</dbReference>
<dbReference type="Gene3D" id="3.40.50.1400">
    <property type="match status" value="2"/>
</dbReference>
<comment type="pathway">
    <text evidence="8">Porphyrin-containing compound metabolism; protoheme biosynthesis; protoheme from protoporphyrin-IX: step 1/1.</text>
</comment>
<dbReference type="KEGG" id="pmet:G4Y79_06915"/>
<evidence type="ECO:0000256" key="9">
    <source>
        <dbReference type="RuleBase" id="RU004185"/>
    </source>
</evidence>
<keyword evidence="11" id="KW-1185">Reference proteome</keyword>